<proteinExistence type="predicted"/>
<protein>
    <submittedName>
        <fullName evidence="2">Uncharacterized protein</fullName>
    </submittedName>
</protein>
<sequence>MLLEGFINTGGHTRDHLRGPAQPHARQGKACCAAARPQRTQQNSLFKEVTVSSLTVPQAPTQRRVAAAGASRTLAGPQDGLSVFMNDVRDALGPDRGGRLVRLAACHTNYRPTRQRRQALYDNVALQINLKTGHTDLPSPSPSLCPSLPPSFSPHQPTVPPRPLTASLPGHRHSATLPLLPECT</sequence>
<keyword evidence="3" id="KW-1185">Reference proteome</keyword>
<feature type="region of interest" description="Disordered" evidence="1">
    <location>
        <begin position="132"/>
        <end position="184"/>
    </location>
</feature>
<accession>A0A5B7HYX6</accession>
<dbReference type="Proteomes" id="UP000324222">
    <property type="component" value="Unassembled WGS sequence"/>
</dbReference>
<comment type="caution">
    <text evidence="2">The sequence shown here is derived from an EMBL/GenBank/DDBJ whole genome shotgun (WGS) entry which is preliminary data.</text>
</comment>
<evidence type="ECO:0000313" key="2">
    <source>
        <dbReference type="EMBL" id="MPC78281.1"/>
    </source>
</evidence>
<evidence type="ECO:0000313" key="3">
    <source>
        <dbReference type="Proteomes" id="UP000324222"/>
    </source>
</evidence>
<evidence type="ECO:0000256" key="1">
    <source>
        <dbReference type="SAM" id="MobiDB-lite"/>
    </source>
</evidence>
<dbReference type="AlphaFoldDB" id="A0A5B7HYX6"/>
<name>A0A5B7HYX6_PORTR</name>
<dbReference type="EMBL" id="VSRR010048021">
    <property type="protein sequence ID" value="MPC78281.1"/>
    <property type="molecule type" value="Genomic_DNA"/>
</dbReference>
<feature type="compositionally biased region" description="Pro residues" evidence="1">
    <location>
        <begin position="139"/>
        <end position="163"/>
    </location>
</feature>
<organism evidence="2 3">
    <name type="scientific">Portunus trituberculatus</name>
    <name type="common">Swimming crab</name>
    <name type="synonym">Neptunus trituberculatus</name>
    <dbReference type="NCBI Taxonomy" id="210409"/>
    <lineage>
        <taxon>Eukaryota</taxon>
        <taxon>Metazoa</taxon>
        <taxon>Ecdysozoa</taxon>
        <taxon>Arthropoda</taxon>
        <taxon>Crustacea</taxon>
        <taxon>Multicrustacea</taxon>
        <taxon>Malacostraca</taxon>
        <taxon>Eumalacostraca</taxon>
        <taxon>Eucarida</taxon>
        <taxon>Decapoda</taxon>
        <taxon>Pleocyemata</taxon>
        <taxon>Brachyura</taxon>
        <taxon>Eubrachyura</taxon>
        <taxon>Portunoidea</taxon>
        <taxon>Portunidae</taxon>
        <taxon>Portuninae</taxon>
        <taxon>Portunus</taxon>
    </lineage>
</organism>
<reference evidence="2 3" key="1">
    <citation type="submission" date="2019-05" db="EMBL/GenBank/DDBJ databases">
        <title>Another draft genome of Portunus trituberculatus and its Hox gene families provides insights of decapod evolution.</title>
        <authorList>
            <person name="Jeong J.-H."/>
            <person name="Song I."/>
            <person name="Kim S."/>
            <person name="Choi T."/>
            <person name="Kim D."/>
            <person name="Ryu S."/>
            <person name="Kim W."/>
        </authorList>
    </citation>
    <scope>NUCLEOTIDE SEQUENCE [LARGE SCALE GENOMIC DNA]</scope>
    <source>
        <tissue evidence="2">Muscle</tissue>
    </source>
</reference>
<gene>
    <name evidence="2" type="ORF">E2C01_072766</name>
</gene>